<dbReference type="GO" id="GO:0016812">
    <property type="term" value="F:hydrolase activity, acting on carbon-nitrogen (but not peptide) bonds, in cyclic amides"/>
    <property type="evidence" value="ECO:0007669"/>
    <property type="project" value="TreeGrafter"/>
</dbReference>
<dbReference type="Gene3D" id="2.30.40.10">
    <property type="entry name" value="Urease, subunit C, domain 1"/>
    <property type="match status" value="2"/>
</dbReference>
<dbReference type="Pfam" id="PF07969">
    <property type="entry name" value="Amidohydro_3"/>
    <property type="match status" value="1"/>
</dbReference>
<accession>A0A3R8RXB6</accession>
<feature type="domain" description="Amidohydrolase 3" evidence="2">
    <location>
        <begin position="442"/>
        <end position="525"/>
    </location>
</feature>
<protein>
    <submittedName>
        <fullName evidence="3">D-aminoacylase</fullName>
    </submittedName>
</protein>
<dbReference type="Gene3D" id="3.20.20.140">
    <property type="entry name" value="Metal-dependent hydrolases"/>
    <property type="match status" value="2"/>
</dbReference>
<evidence type="ECO:0000313" key="4">
    <source>
        <dbReference type="Proteomes" id="UP000286990"/>
    </source>
</evidence>
<dbReference type="Gene3D" id="3.30.1490.130">
    <property type="entry name" value="D-aminoacylase. Domain 3"/>
    <property type="match status" value="1"/>
</dbReference>
<dbReference type="Proteomes" id="UP000286990">
    <property type="component" value="Unassembled WGS sequence"/>
</dbReference>
<keyword evidence="4" id="KW-1185">Reference proteome</keyword>
<keyword evidence="1" id="KW-0732">Signal</keyword>
<sequence>MSKQYLFGLMLLLAFFTACENREKTTYDVVIRNGQILDGSGKASFTGDIAINADTIAAIGSLENAVGKAEIDATGLSVAPGFINMLSWANISLLEDGRSQGDIRQGVTLEVLGEGSSMGPLSEQMKQEMKDGQGDIKYDIPWTSLGEYLTYLEQKGISTNVASFVGNATLREYAIGIEKRPPSPEEMETMKNLLRQGMEEGAVGLSTSLIYVPSGHAQTDEIIELAKVVAEYEGMYISHIRDEEGGLLEAVDELITISREAKLPAEIYHFKASGNANWHLLDSAITMVNAARAEGLAITTDMYMYNASSTGLNVVLPAWAKEGGHKSTIALMENPVTRKKMMDEIDFHVPPENILLVGFRNKDLRHLIGKTLADVAQERQKSANETLVDLIYEDDSRIQVVYFSMSEENVKKKLKLPYMSICSDAGSYSNEGVFLEQSTHPRAYGSFARLLGHFVRDEKVISLEEAIYKLTTLPATNLKLKKRGALKAGYFADVVVFDPNTIKANATFEEPHQYATGMQQVFVNGGHVLKDGEHTGTLSGRFVKGPGATQ</sequence>
<dbReference type="OrthoDB" id="9775607at2"/>
<dbReference type="PROSITE" id="PS51257">
    <property type="entry name" value="PROKAR_LIPOPROTEIN"/>
    <property type="match status" value="1"/>
</dbReference>
<dbReference type="EMBL" id="QUSX01000005">
    <property type="protein sequence ID" value="RRQ47531.1"/>
    <property type="molecule type" value="Genomic_DNA"/>
</dbReference>
<reference evidence="4" key="1">
    <citation type="submission" date="2018-08" db="EMBL/GenBank/DDBJ databases">
        <authorList>
            <person name="Khan S.A."/>
            <person name="J S.E."/>
        </authorList>
    </citation>
    <scope>NUCLEOTIDE SEQUENCE [LARGE SCALE GENOMIC DNA]</scope>
    <source>
        <strain evidence="4">PoM-212</strain>
    </source>
</reference>
<dbReference type="PANTHER" id="PTHR11647:SF1">
    <property type="entry name" value="COLLAPSIN RESPONSE MEDIATOR PROTEIN"/>
    <property type="match status" value="1"/>
</dbReference>
<dbReference type="InterPro" id="IPR032466">
    <property type="entry name" value="Metal_Hydrolase"/>
</dbReference>
<comment type="caution">
    <text evidence="3">The sequence shown here is derived from an EMBL/GenBank/DDBJ whole genome shotgun (WGS) entry which is preliminary data.</text>
</comment>
<dbReference type="GO" id="GO:0005829">
    <property type="term" value="C:cytosol"/>
    <property type="evidence" value="ECO:0007669"/>
    <property type="project" value="TreeGrafter"/>
</dbReference>
<evidence type="ECO:0000256" key="1">
    <source>
        <dbReference type="SAM" id="SignalP"/>
    </source>
</evidence>
<dbReference type="CDD" id="cd01297">
    <property type="entry name" value="D-aminoacylase"/>
    <property type="match status" value="1"/>
</dbReference>
<feature type="signal peptide" evidence="1">
    <location>
        <begin position="1"/>
        <end position="20"/>
    </location>
</feature>
<dbReference type="RefSeq" id="WP_125224186.1">
    <property type="nucleotide sequence ID" value="NZ_QUSX01000005.1"/>
</dbReference>
<proteinExistence type="predicted"/>
<dbReference type="InterPro" id="IPR050378">
    <property type="entry name" value="Metallo-dep_Hydrolases_sf"/>
</dbReference>
<dbReference type="InterPro" id="IPR023100">
    <property type="entry name" value="D-aminoacylase_insert_dom_sf"/>
</dbReference>
<dbReference type="InterPro" id="IPR011059">
    <property type="entry name" value="Metal-dep_hydrolase_composite"/>
</dbReference>
<dbReference type="SUPFAM" id="SSF51338">
    <property type="entry name" value="Composite domain of metallo-dependent hydrolases"/>
    <property type="match status" value="1"/>
</dbReference>
<evidence type="ECO:0000259" key="2">
    <source>
        <dbReference type="Pfam" id="PF07969"/>
    </source>
</evidence>
<name>A0A3R8RXB6_9FLAO</name>
<dbReference type="AlphaFoldDB" id="A0A3R8RXB6"/>
<evidence type="ECO:0000313" key="3">
    <source>
        <dbReference type="EMBL" id="RRQ47531.1"/>
    </source>
</evidence>
<gene>
    <name evidence="3" type="ORF">DZC72_17510</name>
</gene>
<organism evidence="3 4">
    <name type="scientific">Maribacter algicola</name>
    <dbReference type="NCBI Taxonomy" id="2498892"/>
    <lineage>
        <taxon>Bacteria</taxon>
        <taxon>Pseudomonadati</taxon>
        <taxon>Bacteroidota</taxon>
        <taxon>Flavobacteriia</taxon>
        <taxon>Flavobacteriales</taxon>
        <taxon>Flavobacteriaceae</taxon>
        <taxon>Maribacter</taxon>
    </lineage>
</organism>
<feature type="chain" id="PRO_5018527337" evidence="1">
    <location>
        <begin position="21"/>
        <end position="550"/>
    </location>
</feature>
<dbReference type="SUPFAM" id="SSF51556">
    <property type="entry name" value="Metallo-dependent hydrolases"/>
    <property type="match status" value="1"/>
</dbReference>
<dbReference type="GO" id="GO:0016811">
    <property type="term" value="F:hydrolase activity, acting on carbon-nitrogen (but not peptide) bonds, in linear amides"/>
    <property type="evidence" value="ECO:0007669"/>
    <property type="project" value="InterPro"/>
</dbReference>
<dbReference type="InterPro" id="IPR013108">
    <property type="entry name" value="Amidohydro_3"/>
</dbReference>
<reference evidence="4" key="2">
    <citation type="submission" date="2018-12" db="EMBL/GenBank/DDBJ databases">
        <title>Maribacter lutimaris sp. nov., isolated from marine sediment.</title>
        <authorList>
            <person name="Kim K.K."/>
        </authorList>
    </citation>
    <scope>NUCLEOTIDE SEQUENCE [LARGE SCALE GENOMIC DNA]</scope>
    <source>
        <strain evidence="4">PoM-212</strain>
    </source>
</reference>
<dbReference type="PANTHER" id="PTHR11647">
    <property type="entry name" value="HYDRANTOINASE/DIHYDROPYRIMIDINASE FAMILY MEMBER"/>
    <property type="match status" value="1"/>
</dbReference>